<reference evidence="2" key="1">
    <citation type="journal article" date="2019" name="Int. J. Syst. Evol. Microbiol.">
        <title>The Global Catalogue of Microorganisms (GCM) 10K type strain sequencing project: providing services to taxonomists for standard genome sequencing and annotation.</title>
        <authorList>
            <consortium name="The Broad Institute Genomics Platform"/>
            <consortium name="The Broad Institute Genome Sequencing Center for Infectious Disease"/>
            <person name="Wu L."/>
            <person name="Ma J."/>
        </authorList>
    </citation>
    <scope>NUCLEOTIDE SEQUENCE [LARGE SCALE GENOMIC DNA]</scope>
    <source>
        <strain evidence="2">CGMCC 1.3601</strain>
    </source>
</reference>
<gene>
    <name evidence="1" type="ORF">GCM10007175_02610</name>
</gene>
<evidence type="ECO:0000313" key="1">
    <source>
        <dbReference type="EMBL" id="GGI69375.1"/>
    </source>
</evidence>
<evidence type="ECO:0000313" key="2">
    <source>
        <dbReference type="Proteomes" id="UP000658754"/>
    </source>
</evidence>
<sequence length="86" mass="9576">MLPRRERGPPSFDRIQPGDLGFFDAEADTAGQFDHVEMLLGTGYCRKAPFHFRKSANGPILDDIAARSVLDRAGYYPKTLPGIPRL</sequence>
<dbReference type="Proteomes" id="UP000658754">
    <property type="component" value="Unassembled WGS sequence"/>
</dbReference>
<name>A0ABQ2CC22_9MICC</name>
<proteinExistence type="predicted"/>
<accession>A0ABQ2CC22</accession>
<comment type="caution">
    <text evidence="1">The sequence shown here is derived from an EMBL/GenBank/DDBJ whole genome shotgun (WGS) entry which is preliminary data.</text>
</comment>
<dbReference type="Gene3D" id="3.90.1720.10">
    <property type="entry name" value="endopeptidase domain like (from Nostoc punctiforme)"/>
    <property type="match status" value="1"/>
</dbReference>
<dbReference type="EMBL" id="BMKV01000001">
    <property type="protein sequence ID" value="GGI69375.1"/>
    <property type="molecule type" value="Genomic_DNA"/>
</dbReference>
<protein>
    <submittedName>
        <fullName evidence="1">Uncharacterized protein</fullName>
    </submittedName>
</protein>
<organism evidence="1 2">
    <name type="scientific">Pseudarthrobacter scleromae</name>
    <dbReference type="NCBI Taxonomy" id="158897"/>
    <lineage>
        <taxon>Bacteria</taxon>
        <taxon>Bacillati</taxon>
        <taxon>Actinomycetota</taxon>
        <taxon>Actinomycetes</taxon>
        <taxon>Micrococcales</taxon>
        <taxon>Micrococcaceae</taxon>
        <taxon>Pseudarthrobacter</taxon>
    </lineage>
</organism>
<keyword evidence="2" id="KW-1185">Reference proteome</keyword>